<dbReference type="CDD" id="cd07377">
    <property type="entry name" value="WHTH_GntR"/>
    <property type="match status" value="1"/>
</dbReference>
<keyword evidence="2" id="KW-0663">Pyridoxal phosphate</keyword>
<dbReference type="Pfam" id="PF00155">
    <property type="entry name" value="Aminotran_1_2"/>
    <property type="match status" value="1"/>
</dbReference>
<dbReference type="Pfam" id="PF00392">
    <property type="entry name" value="GntR"/>
    <property type="match status" value="1"/>
</dbReference>
<sequence>MPVRQGRRCTFFTSLCGPWQHSVPEHHHAERGQRPQAAVEPAPASVRVDPATELMTEQHPGKADWQSGHGEDGHDAPQTRPVSTARQTEQTDGGDPHHPGLGIEKLEAQPLQQGQRARTSFRIAGGTGHRNAPCQPQQIEAAQHLQAQLEQRPTLEQGVEPQRQHQLQDGLSHHDTDQMGQGATHPEVGAGGGQHEVVGARRATGEQRKAKQGGIPFDRHLCTPELRTLYRYNVPLLVVIGFKITLYCRYISINGFIVTMTIWTPDLTPFAGPLYLKLVKAIEQAIQDGSLPPETRLPTHRALADKLGVTVGTVTRAYGEAERRGLLAARVGHGTWVKGEHEDPANAWVIRKEEGHRIELWQNLPVQLDRAAIIRPMLAEVADGDLNALLGYDKEAGQPSQRQLFIDWLAEQGVAGSEEYLLFSHGAQHGIMLSLLATGCVGETLFCEGLSYPGMLGNARQLKNQVVGLAMDAEGLLPDALEAACRTRRAKLLYLTPTLQNPTTATMSLARREAIVAIARRHDLLIIEDDVNGLLPQQPVTPLVNLAPERVIYLGSLAKIACGGLRVGFVLTPPALRGAFAQAMRLSSWMVSPLLIELACKLVSQRQIMPLVEQQRQILARRGELLRHLLPGACWQAGSMHAWLPLPEPWRSQEFAEAANALDVGVASGEHFAAGQFAAPQGVRLSLSQPATDARVAEGLERLAGLLRAAPPTNTLL</sequence>
<evidence type="ECO:0000256" key="4">
    <source>
        <dbReference type="ARBA" id="ARBA00023125"/>
    </source>
</evidence>
<dbReference type="AlphaFoldDB" id="A0AAD3UF69"/>
<proteinExistence type="inferred from homology"/>
<protein>
    <submittedName>
        <fullName evidence="8">PLP-dependent aminotransferase family protein</fullName>
    </submittedName>
</protein>
<dbReference type="Gene3D" id="3.90.1150.10">
    <property type="entry name" value="Aspartate Aminotransferase, domain 1"/>
    <property type="match status" value="1"/>
</dbReference>
<dbReference type="InterPro" id="IPR004839">
    <property type="entry name" value="Aminotransferase_I/II_large"/>
</dbReference>
<dbReference type="GO" id="GO:0008483">
    <property type="term" value="F:transaminase activity"/>
    <property type="evidence" value="ECO:0007669"/>
    <property type="project" value="UniProtKB-KW"/>
</dbReference>
<feature type="region of interest" description="Disordered" evidence="6">
    <location>
        <begin position="156"/>
        <end position="195"/>
    </location>
</feature>
<dbReference type="InterPro" id="IPR015424">
    <property type="entry name" value="PyrdxlP-dep_Trfase"/>
</dbReference>
<evidence type="ECO:0000256" key="5">
    <source>
        <dbReference type="ARBA" id="ARBA00023163"/>
    </source>
</evidence>
<evidence type="ECO:0000256" key="6">
    <source>
        <dbReference type="SAM" id="MobiDB-lite"/>
    </source>
</evidence>
<dbReference type="GO" id="GO:0030170">
    <property type="term" value="F:pyridoxal phosphate binding"/>
    <property type="evidence" value="ECO:0007669"/>
    <property type="project" value="InterPro"/>
</dbReference>
<dbReference type="Gene3D" id="3.40.640.10">
    <property type="entry name" value="Type I PLP-dependent aspartate aminotransferase-like (Major domain)"/>
    <property type="match status" value="1"/>
</dbReference>
<dbReference type="InterPro" id="IPR036390">
    <property type="entry name" value="WH_DNA-bd_sf"/>
</dbReference>
<keyword evidence="4" id="KW-0238">DNA-binding</keyword>
<dbReference type="Gene3D" id="1.10.10.10">
    <property type="entry name" value="Winged helix-like DNA-binding domain superfamily/Winged helix DNA-binding domain"/>
    <property type="match status" value="1"/>
</dbReference>
<keyword evidence="3" id="KW-0805">Transcription regulation</keyword>
<dbReference type="SUPFAM" id="SSF53383">
    <property type="entry name" value="PLP-dependent transferases"/>
    <property type="match status" value="1"/>
</dbReference>
<dbReference type="InterPro" id="IPR015422">
    <property type="entry name" value="PyrdxlP-dep_Trfase_small"/>
</dbReference>
<feature type="domain" description="HTH gntR-type" evidence="7">
    <location>
        <begin position="272"/>
        <end position="340"/>
    </location>
</feature>
<dbReference type="GO" id="GO:0003700">
    <property type="term" value="F:DNA-binding transcription factor activity"/>
    <property type="evidence" value="ECO:0007669"/>
    <property type="project" value="InterPro"/>
</dbReference>
<dbReference type="GO" id="GO:0003677">
    <property type="term" value="F:DNA binding"/>
    <property type="evidence" value="ECO:0007669"/>
    <property type="project" value="UniProtKB-KW"/>
</dbReference>
<dbReference type="InterPro" id="IPR015421">
    <property type="entry name" value="PyrdxlP-dep_Trfase_major"/>
</dbReference>
<feature type="region of interest" description="Disordered" evidence="6">
    <location>
        <begin position="23"/>
        <end position="102"/>
    </location>
</feature>
<gene>
    <name evidence="8" type="ORF">JAJ28_004494</name>
</gene>
<dbReference type="PROSITE" id="PS50949">
    <property type="entry name" value="HTH_GNTR"/>
    <property type="match status" value="1"/>
</dbReference>
<organism evidence="8 9">
    <name type="scientific">Aeromonas hydrophila</name>
    <dbReference type="NCBI Taxonomy" id="644"/>
    <lineage>
        <taxon>Bacteria</taxon>
        <taxon>Pseudomonadati</taxon>
        <taxon>Pseudomonadota</taxon>
        <taxon>Gammaproteobacteria</taxon>
        <taxon>Aeromonadales</taxon>
        <taxon>Aeromonadaceae</taxon>
        <taxon>Aeromonas</taxon>
    </lineage>
</organism>
<dbReference type="InterPro" id="IPR000524">
    <property type="entry name" value="Tscrpt_reg_HTH_GntR"/>
</dbReference>
<evidence type="ECO:0000256" key="2">
    <source>
        <dbReference type="ARBA" id="ARBA00022898"/>
    </source>
</evidence>
<dbReference type="PANTHER" id="PTHR46577">
    <property type="entry name" value="HTH-TYPE TRANSCRIPTIONAL REGULATORY PROTEIN GABR"/>
    <property type="match status" value="1"/>
</dbReference>
<dbReference type="InterPro" id="IPR051446">
    <property type="entry name" value="HTH_trans_reg/aminotransferase"/>
</dbReference>
<dbReference type="CDD" id="cd00609">
    <property type="entry name" value="AAT_like"/>
    <property type="match status" value="1"/>
</dbReference>
<name>A0AAD3UF69_AERHY</name>
<dbReference type="SMART" id="SM00345">
    <property type="entry name" value="HTH_GNTR"/>
    <property type="match status" value="1"/>
</dbReference>
<dbReference type="InterPro" id="IPR036388">
    <property type="entry name" value="WH-like_DNA-bd_sf"/>
</dbReference>
<reference evidence="8" key="1">
    <citation type="journal article" date="2018" name="Genome Biol.">
        <title>SKESA: strategic k-mer extension for scrupulous assemblies.</title>
        <authorList>
            <person name="Souvorov A."/>
            <person name="Agarwala R."/>
            <person name="Lipman D.J."/>
        </authorList>
    </citation>
    <scope>NUCLEOTIDE SEQUENCE</scope>
    <source>
        <strain evidence="8">OLC2673_Aeromonas</strain>
    </source>
</reference>
<comment type="caution">
    <text evidence="8">The sequence shown here is derived from an EMBL/GenBank/DDBJ whole genome shotgun (WGS) entry which is preliminary data.</text>
</comment>
<keyword evidence="8" id="KW-0808">Transferase</keyword>
<evidence type="ECO:0000259" key="7">
    <source>
        <dbReference type="PROSITE" id="PS50949"/>
    </source>
</evidence>
<keyword evidence="5" id="KW-0804">Transcription</keyword>
<evidence type="ECO:0000313" key="8">
    <source>
        <dbReference type="EMBL" id="HAT6346678.1"/>
    </source>
</evidence>
<evidence type="ECO:0000313" key="9">
    <source>
        <dbReference type="Proteomes" id="UP000859505"/>
    </source>
</evidence>
<comment type="similarity">
    <text evidence="1">In the C-terminal section; belongs to the class-I pyridoxal-phosphate-dependent aminotransferase family.</text>
</comment>
<feature type="compositionally biased region" description="Basic and acidic residues" evidence="6">
    <location>
        <begin position="23"/>
        <end position="33"/>
    </location>
</feature>
<keyword evidence="8" id="KW-0032">Aminotransferase</keyword>
<dbReference type="SUPFAM" id="SSF46785">
    <property type="entry name" value="Winged helix' DNA-binding domain"/>
    <property type="match status" value="1"/>
</dbReference>
<evidence type="ECO:0000256" key="3">
    <source>
        <dbReference type="ARBA" id="ARBA00023015"/>
    </source>
</evidence>
<evidence type="ECO:0000256" key="1">
    <source>
        <dbReference type="ARBA" id="ARBA00005384"/>
    </source>
</evidence>
<reference evidence="8" key="2">
    <citation type="submission" date="2020-01" db="EMBL/GenBank/DDBJ databases">
        <authorList>
            <consortium name="NCBI Pathogen Detection Project"/>
        </authorList>
    </citation>
    <scope>NUCLEOTIDE SEQUENCE</scope>
    <source>
        <strain evidence="8">OLC2673_Aeromonas</strain>
    </source>
</reference>
<dbReference type="PANTHER" id="PTHR46577:SF1">
    <property type="entry name" value="HTH-TYPE TRANSCRIPTIONAL REGULATORY PROTEIN GABR"/>
    <property type="match status" value="1"/>
</dbReference>
<accession>A0AAD3UF69</accession>
<dbReference type="EMBL" id="DACTUL010000065">
    <property type="protein sequence ID" value="HAT6346678.1"/>
    <property type="molecule type" value="Genomic_DNA"/>
</dbReference>
<feature type="compositionally biased region" description="Polar residues" evidence="6">
    <location>
        <begin position="80"/>
        <end position="91"/>
    </location>
</feature>
<dbReference type="Proteomes" id="UP000859505">
    <property type="component" value="Unassembled WGS sequence"/>
</dbReference>